<sequence>MLSSSVSLHKQVLRLALQRKRVQKQLPGYLEQHRTFKKKSTPLSSTALSYTEREKIKKKKRNAQQYRCNIAFQKPTNTSFVLRLTEQQHGVAAVIQRMRKVTVAHGMDPVQRAGQTKSSNEKDAARFGRVPKGKKRTSAMSFLKMLVKFLMMLLFPIMFCSNLIVKGILKDLQSRHKPTKKNSRPSFLSLLLWGPFTTKLRHIYPSRISPTYCHLAG</sequence>
<reference evidence="2 3" key="1">
    <citation type="journal article" date="2013" name="Pathogens">
        <title>An Emerging Tick-Borne Disease of Humans Is Caused by a Subset of Strains with Conserved Genome Structure.</title>
        <authorList>
            <person name="Barbet A.F."/>
            <person name="Al-Khedery B."/>
            <person name="Stuen S."/>
            <person name="Granquist E.G."/>
            <person name="Felsheim R.F."/>
            <person name="Munderloh U.G."/>
        </authorList>
    </citation>
    <scope>NUCLEOTIDE SEQUENCE [LARGE SCALE GENOMIC DNA]</scope>
    <source>
        <strain evidence="2 3">Norway variant2</strain>
    </source>
</reference>
<evidence type="ECO:0000256" key="1">
    <source>
        <dbReference type="SAM" id="Phobius"/>
    </source>
</evidence>
<dbReference type="AlphaFoldDB" id="A0A161IQR8"/>
<reference evidence="2 3" key="2">
    <citation type="journal article" date="2014" name="Pathogens">
        <title>Comparative Genomics Identifies a Potential Marker of Human-Virulent Anaplasma phagocytophilum.</title>
        <authorList>
            <person name="Al-Khedery B."/>
            <person name="Barbet A.F."/>
        </authorList>
    </citation>
    <scope>NUCLEOTIDE SEQUENCE [LARGE SCALE GENOMIC DNA]</scope>
    <source>
        <strain evidence="2 3">Norway variant2</strain>
    </source>
</reference>
<feature type="transmembrane region" description="Helical" evidence="1">
    <location>
        <begin position="145"/>
        <end position="165"/>
    </location>
</feature>
<name>A0A161IQR8_ANAPH</name>
<keyword evidence="1" id="KW-0472">Membrane</keyword>
<protein>
    <submittedName>
        <fullName evidence="2">Uncharacterized protein</fullName>
    </submittedName>
</protein>
<dbReference type="EMBL" id="CP015376">
    <property type="protein sequence ID" value="ANC34258.1"/>
    <property type="molecule type" value="Genomic_DNA"/>
</dbReference>
<evidence type="ECO:0000313" key="3">
    <source>
        <dbReference type="Proteomes" id="UP000053801"/>
    </source>
</evidence>
<proteinExistence type="predicted"/>
<accession>A0A161IQR8</accession>
<evidence type="ECO:0000313" key="2">
    <source>
        <dbReference type="EMBL" id="ANC34258.1"/>
    </source>
</evidence>
<keyword evidence="1" id="KW-0812">Transmembrane</keyword>
<keyword evidence="1" id="KW-1133">Transmembrane helix</keyword>
<dbReference type="Proteomes" id="UP000053801">
    <property type="component" value="Chromosome"/>
</dbReference>
<gene>
    <name evidence="2" type="ORF">P029_02575</name>
</gene>
<organism evidence="2 3">
    <name type="scientific">Anaplasma phagocytophilum str. Norway variant2</name>
    <dbReference type="NCBI Taxonomy" id="1392507"/>
    <lineage>
        <taxon>Bacteria</taxon>
        <taxon>Pseudomonadati</taxon>
        <taxon>Pseudomonadota</taxon>
        <taxon>Alphaproteobacteria</taxon>
        <taxon>Rickettsiales</taxon>
        <taxon>Anaplasmataceae</taxon>
        <taxon>Anaplasma</taxon>
        <taxon>phagocytophilum group</taxon>
    </lineage>
</organism>